<gene>
    <name evidence="1" type="ORF">BK798_02660</name>
</gene>
<sequence length="103" mass="12046">MNIDEIKKECQITTHSYIVGLKFVTTETVDEVMSSIRRDINIYDDLCRFIIFNNRIEIGLCTNATPAIYYFTEQSTIFEEVLNRLKEICKENKLGITKITEEL</sequence>
<evidence type="ECO:0000313" key="1">
    <source>
        <dbReference type="EMBL" id="ATZ59386.1"/>
    </source>
</evidence>
<dbReference type="EMBL" id="CP017803">
    <property type="protein sequence ID" value="ATZ59386.1"/>
    <property type="molecule type" value="Genomic_DNA"/>
</dbReference>
<reference evidence="1 2" key="1">
    <citation type="submission" date="2016-10" db="EMBL/GenBank/DDBJ databases">
        <authorList>
            <person name="Varghese N."/>
        </authorList>
    </citation>
    <scope>NUCLEOTIDE SEQUENCE [LARGE SCALE GENOMIC DNA]</scope>
    <source>
        <strain evidence="1 2">KB11</strain>
    </source>
</reference>
<proteinExistence type="predicted"/>
<accession>A0A2H4U5L2</accession>
<protein>
    <submittedName>
        <fullName evidence="1">Uncharacterized protein</fullName>
    </submittedName>
</protein>
<name>A0A2H4U5L2_METSM</name>
<evidence type="ECO:0000313" key="2">
    <source>
        <dbReference type="Proteomes" id="UP000232133"/>
    </source>
</evidence>
<organism evidence="1 2">
    <name type="scientific">Methanobrevibacter smithii</name>
    <dbReference type="NCBI Taxonomy" id="2173"/>
    <lineage>
        <taxon>Archaea</taxon>
        <taxon>Methanobacteriati</taxon>
        <taxon>Methanobacteriota</taxon>
        <taxon>Methanomada group</taxon>
        <taxon>Methanobacteria</taxon>
        <taxon>Methanobacteriales</taxon>
        <taxon>Methanobacteriaceae</taxon>
        <taxon>Methanobrevibacter</taxon>
    </lineage>
</organism>
<dbReference type="GeneID" id="35118242"/>
<dbReference type="Proteomes" id="UP000232133">
    <property type="component" value="Chromosome"/>
</dbReference>
<dbReference type="AlphaFoldDB" id="A0A2H4U5L2"/>
<dbReference type="RefSeq" id="WP_100815300.1">
    <property type="nucleotide sequence ID" value="NZ_CP017803.1"/>
</dbReference>